<reference evidence="2" key="1">
    <citation type="submission" date="2014-01" db="EMBL/GenBank/DDBJ databases">
        <authorList>
            <person name="Brown-Elliot B."/>
            <person name="Wallace R."/>
            <person name="Lenaerts A."/>
            <person name="Ordway D."/>
            <person name="DeGroote M.A."/>
            <person name="Parker T."/>
            <person name="Sizemore C."/>
            <person name="Tallon L.J."/>
            <person name="Sadzewicz L.K."/>
            <person name="Sengamalay N."/>
            <person name="Fraser C.M."/>
            <person name="Hine E."/>
            <person name="Shefchek K.A."/>
            <person name="Das S.P."/>
            <person name="Tettelin H."/>
        </authorList>
    </citation>
    <scope>NUCLEOTIDE SEQUENCE [LARGE SCALE GENOMIC DNA]</scope>
    <source>
        <strain evidence="2">4042</strain>
    </source>
</reference>
<evidence type="ECO:0000256" key="1">
    <source>
        <dbReference type="SAM" id="MobiDB-lite"/>
    </source>
</evidence>
<dbReference type="AlphaFoldDB" id="X8BH79"/>
<accession>X8BH79</accession>
<evidence type="ECO:0000313" key="2">
    <source>
        <dbReference type="EMBL" id="EUA42420.1"/>
    </source>
</evidence>
<sequence>MLGGQPAPGPRSSGYRRPSMTNLGVPSPLGWTYCGQRLMASTASVGFSATCPSASMIRIGYPCRIFERADEYLPVETVTG</sequence>
<name>X8BH79_MYCXE</name>
<gene>
    <name evidence="2" type="ORF">I553_6280</name>
</gene>
<dbReference type="EMBL" id="JAOB01000042">
    <property type="protein sequence ID" value="EUA42420.1"/>
    <property type="molecule type" value="Genomic_DNA"/>
</dbReference>
<feature type="region of interest" description="Disordered" evidence="1">
    <location>
        <begin position="1"/>
        <end position="21"/>
    </location>
</feature>
<dbReference type="PATRIC" id="fig|1299334.3.peg.4441"/>
<comment type="caution">
    <text evidence="2">The sequence shown here is derived from an EMBL/GenBank/DDBJ whole genome shotgun (WGS) entry which is preliminary data.</text>
</comment>
<proteinExistence type="predicted"/>
<organism evidence="2">
    <name type="scientific">Mycobacterium xenopi 4042</name>
    <dbReference type="NCBI Taxonomy" id="1299334"/>
    <lineage>
        <taxon>Bacteria</taxon>
        <taxon>Bacillati</taxon>
        <taxon>Actinomycetota</taxon>
        <taxon>Actinomycetes</taxon>
        <taxon>Mycobacteriales</taxon>
        <taxon>Mycobacteriaceae</taxon>
        <taxon>Mycobacterium</taxon>
    </lineage>
</organism>
<protein>
    <submittedName>
        <fullName evidence="2">Uncharacterized protein</fullName>
    </submittedName>
</protein>